<proteinExistence type="predicted"/>
<reference evidence="3 4" key="1">
    <citation type="submission" date="2016-10" db="EMBL/GenBank/DDBJ databases">
        <authorList>
            <person name="de Groot N.N."/>
        </authorList>
    </citation>
    <scope>NUCLEOTIDE SEQUENCE [LARGE SCALE GENOMIC DNA]</scope>
    <source>
        <strain evidence="3 4">DSM 20475</strain>
    </source>
</reference>
<dbReference type="PANTHER" id="PTHR38041">
    <property type="entry name" value="CHORISMATE MUTASE"/>
    <property type="match status" value="1"/>
</dbReference>
<dbReference type="GO" id="GO:0009697">
    <property type="term" value="P:salicylic acid biosynthetic process"/>
    <property type="evidence" value="ECO:0007669"/>
    <property type="project" value="TreeGrafter"/>
</dbReference>
<dbReference type="Gene3D" id="1.20.59.10">
    <property type="entry name" value="Chorismate mutase"/>
    <property type="match status" value="1"/>
</dbReference>
<evidence type="ECO:0000259" key="2">
    <source>
        <dbReference type="PROSITE" id="PS51168"/>
    </source>
</evidence>
<dbReference type="GO" id="GO:0046417">
    <property type="term" value="P:chorismate metabolic process"/>
    <property type="evidence" value="ECO:0007669"/>
    <property type="project" value="InterPro"/>
</dbReference>
<dbReference type="RefSeq" id="WP_091791718.1">
    <property type="nucleotide sequence ID" value="NZ_FNAF01000005.1"/>
</dbReference>
<dbReference type="GO" id="GO:0004106">
    <property type="term" value="F:chorismate mutase activity"/>
    <property type="evidence" value="ECO:0007669"/>
    <property type="project" value="InterPro"/>
</dbReference>
<evidence type="ECO:0000313" key="4">
    <source>
        <dbReference type="Proteomes" id="UP000198995"/>
    </source>
</evidence>
<evidence type="ECO:0000256" key="1">
    <source>
        <dbReference type="ARBA" id="ARBA00023235"/>
    </source>
</evidence>
<sequence length="91" mass="10070">MQLDALRREIDEIDAALLPLLRKRLACAREVARYKKAKGLPVLNRAREEAILADLAARSGADADAICALYEAIFTVSRDLQEALMAEEDPC</sequence>
<evidence type="ECO:0000313" key="3">
    <source>
        <dbReference type="EMBL" id="SDD64882.1"/>
    </source>
</evidence>
<gene>
    <name evidence="3" type="ORF">SAMN04489866_10543</name>
</gene>
<dbReference type="PROSITE" id="PS51168">
    <property type="entry name" value="CHORISMATE_MUT_2"/>
    <property type="match status" value="1"/>
</dbReference>
<dbReference type="AlphaFoldDB" id="A0A1G6WGA1"/>
<dbReference type="SMART" id="SM00830">
    <property type="entry name" value="CM_2"/>
    <property type="match status" value="1"/>
</dbReference>
<dbReference type="InterPro" id="IPR036979">
    <property type="entry name" value="CM_dom_sf"/>
</dbReference>
<keyword evidence="1" id="KW-0413">Isomerase</keyword>
<dbReference type="InterPro" id="IPR002701">
    <property type="entry name" value="CM_II_prokaryot"/>
</dbReference>
<dbReference type="Pfam" id="PF01817">
    <property type="entry name" value="CM_2"/>
    <property type="match status" value="1"/>
</dbReference>
<dbReference type="Proteomes" id="UP000198995">
    <property type="component" value="Unassembled WGS sequence"/>
</dbReference>
<organism evidence="3 4">
    <name type="scientific">Peptococcus niger</name>
    <dbReference type="NCBI Taxonomy" id="2741"/>
    <lineage>
        <taxon>Bacteria</taxon>
        <taxon>Bacillati</taxon>
        <taxon>Bacillota</taxon>
        <taxon>Clostridia</taxon>
        <taxon>Eubacteriales</taxon>
        <taxon>Peptococcaceae</taxon>
        <taxon>Peptococcus</taxon>
    </lineage>
</organism>
<keyword evidence="4" id="KW-1185">Reference proteome</keyword>
<dbReference type="PANTHER" id="PTHR38041:SF1">
    <property type="entry name" value="CHORISMATE MUTASE"/>
    <property type="match status" value="1"/>
</dbReference>
<protein>
    <submittedName>
        <fullName evidence="3">Chorismate mutase</fullName>
    </submittedName>
</protein>
<name>A0A1G6WGA1_PEPNI</name>
<dbReference type="InterPro" id="IPR051331">
    <property type="entry name" value="Chorismate_mutase-related"/>
</dbReference>
<feature type="domain" description="Chorismate mutase" evidence="2">
    <location>
        <begin position="1"/>
        <end position="85"/>
    </location>
</feature>
<dbReference type="STRING" id="2741.SAMN04489866_10543"/>
<dbReference type="EMBL" id="FNAF01000005">
    <property type="protein sequence ID" value="SDD64882.1"/>
    <property type="molecule type" value="Genomic_DNA"/>
</dbReference>
<dbReference type="OrthoDB" id="9802281at2"/>
<accession>A0A1G6WGA1</accession>
<dbReference type="SUPFAM" id="SSF48600">
    <property type="entry name" value="Chorismate mutase II"/>
    <property type="match status" value="1"/>
</dbReference>
<dbReference type="InterPro" id="IPR036263">
    <property type="entry name" value="Chorismate_II_sf"/>
</dbReference>